<keyword evidence="2 6" id="KW-0677">Repeat</keyword>
<dbReference type="Proteomes" id="UP000235145">
    <property type="component" value="Unassembled WGS sequence"/>
</dbReference>
<reference evidence="7 8" key="1">
    <citation type="journal article" date="2017" name="Nat. Commun.">
        <title>Genome assembly with in vitro proximity ligation data and whole-genome triplication in lettuce.</title>
        <authorList>
            <person name="Reyes-Chin-Wo S."/>
            <person name="Wang Z."/>
            <person name="Yang X."/>
            <person name="Kozik A."/>
            <person name="Arikit S."/>
            <person name="Song C."/>
            <person name="Xia L."/>
            <person name="Froenicke L."/>
            <person name="Lavelle D.O."/>
            <person name="Truco M.J."/>
            <person name="Xia R."/>
            <person name="Zhu S."/>
            <person name="Xu C."/>
            <person name="Xu H."/>
            <person name="Xu X."/>
            <person name="Cox K."/>
            <person name="Korf I."/>
            <person name="Meyers B.C."/>
            <person name="Michelmore R.W."/>
        </authorList>
    </citation>
    <scope>NUCLEOTIDE SEQUENCE [LARGE SCALE GENOMIC DNA]</scope>
    <source>
        <strain evidence="8">cv. Salinas</strain>
        <tissue evidence="7">Seedlings</tissue>
    </source>
</reference>
<accession>A0A9R1WZC9</accession>
<dbReference type="PANTHER" id="PTHR10502">
    <property type="entry name" value="ANNEXIN"/>
    <property type="match status" value="1"/>
</dbReference>
<dbReference type="Gramene" id="rna-gnl|WGS:NBSK|LSAT_8X114261_mrna">
    <property type="protein sequence ID" value="cds-PLY85824.1"/>
    <property type="gene ID" value="gene-LSAT_8X114261"/>
</dbReference>
<dbReference type="FunFam" id="1.10.220.10:FF:000006">
    <property type="entry name" value="Annexin"/>
    <property type="match status" value="1"/>
</dbReference>
<dbReference type="GO" id="GO:0009408">
    <property type="term" value="P:response to heat"/>
    <property type="evidence" value="ECO:0000318"/>
    <property type="project" value="GO_Central"/>
</dbReference>
<dbReference type="GO" id="GO:0005509">
    <property type="term" value="F:calcium ion binding"/>
    <property type="evidence" value="ECO:0007669"/>
    <property type="project" value="InterPro"/>
</dbReference>
<sequence>MATLTVPQEVPSPTQDSETLRKAFKGWGTDEKAVIQVLGHRNATQRKIIRDTYQKLYNQSLIDSLDSELSGDFGRAVILWTYDPAERDARLVNKALKSKNKSLDKLKVVIEISCASSPHHLLAVRKCYCSLFECSIEEDIIVNAPPSVRKILVGLVSSFRFDGAVVDLDVADDEASKLQEAVKLKQLDQDIVMWILSTRNVFQLKATFESYHKKYGILLHEDIKDYSDDLLVSLVTIVIKCIISPERHFVEVIKAATDGWGTDEDALTRVIISRAEIDLIKVKKAYFDIHKTSLDKLVKDETSGDYGAFLIALLGQ</sequence>
<keyword evidence="5 6" id="KW-0111">Calcium/phospholipid-binding</keyword>
<dbReference type="GO" id="GO:0009409">
    <property type="term" value="P:response to cold"/>
    <property type="evidence" value="ECO:0000318"/>
    <property type="project" value="GO_Central"/>
</dbReference>
<comment type="similarity">
    <text evidence="6">Belongs to the annexin family.</text>
</comment>
<evidence type="ECO:0000256" key="6">
    <source>
        <dbReference type="RuleBase" id="RU003540"/>
    </source>
</evidence>
<evidence type="ECO:0000256" key="1">
    <source>
        <dbReference type="ARBA" id="ARBA00022723"/>
    </source>
</evidence>
<dbReference type="GO" id="GO:0009651">
    <property type="term" value="P:response to salt stress"/>
    <property type="evidence" value="ECO:0000318"/>
    <property type="project" value="GO_Central"/>
</dbReference>
<organism evidence="7 8">
    <name type="scientific">Lactuca sativa</name>
    <name type="common">Garden lettuce</name>
    <dbReference type="NCBI Taxonomy" id="4236"/>
    <lineage>
        <taxon>Eukaryota</taxon>
        <taxon>Viridiplantae</taxon>
        <taxon>Streptophyta</taxon>
        <taxon>Embryophyta</taxon>
        <taxon>Tracheophyta</taxon>
        <taxon>Spermatophyta</taxon>
        <taxon>Magnoliopsida</taxon>
        <taxon>eudicotyledons</taxon>
        <taxon>Gunneridae</taxon>
        <taxon>Pentapetalae</taxon>
        <taxon>asterids</taxon>
        <taxon>campanulids</taxon>
        <taxon>Asterales</taxon>
        <taxon>Asteraceae</taxon>
        <taxon>Cichorioideae</taxon>
        <taxon>Cichorieae</taxon>
        <taxon>Lactucinae</taxon>
        <taxon>Lactuca</taxon>
    </lineage>
</organism>
<dbReference type="Gene3D" id="1.10.220.10">
    <property type="entry name" value="Annexin"/>
    <property type="match status" value="4"/>
</dbReference>
<dbReference type="InterPro" id="IPR001464">
    <property type="entry name" value="Annexin"/>
</dbReference>
<dbReference type="PANTHER" id="PTHR10502:SF99">
    <property type="entry name" value="ANNEXIN D3"/>
    <property type="match status" value="1"/>
</dbReference>
<dbReference type="SUPFAM" id="SSF47874">
    <property type="entry name" value="Annexin"/>
    <property type="match status" value="1"/>
</dbReference>
<dbReference type="FunFam" id="1.10.220.10:FF:000001">
    <property type="entry name" value="Annexin"/>
    <property type="match status" value="1"/>
</dbReference>
<evidence type="ECO:0000256" key="3">
    <source>
        <dbReference type="ARBA" id="ARBA00022837"/>
    </source>
</evidence>
<dbReference type="FunFam" id="1.10.220.10:FF:000008">
    <property type="entry name" value="Annexin"/>
    <property type="match status" value="1"/>
</dbReference>
<dbReference type="GO" id="GO:0009414">
    <property type="term" value="P:response to water deprivation"/>
    <property type="evidence" value="ECO:0000318"/>
    <property type="project" value="GO_Central"/>
</dbReference>
<dbReference type="AlphaFoldDB" id="A0A9R1WZC9"/>
<dbReference type="EMBL" id="NBSK02000008">
    <property type="protein sequence ID" value="KAJ0190802.1"/>
    <property type="molecule type" value="Genomic_DNA"/>
</dbReference>
<dbReference type="GO" id="GO:0005544">
    <property type="term" value="F:calcium-dependent phospholipid binding"/>
    <property type="evidence" value="ECO:0000318"/>
    <property type="project" value="GO_Central"/>
</dbReference>
<protein>
    <recommendedName>
        <fullName evidence="6">Annexin</fullName>
    </recommendedName>
</protein>
<dbReference type="InterPro" id="IPR037104">
    <property type="entry name" value="Annexin_sf"/>
</dbReference>
<evidence type="ECO:0000256" key="5">
    <source>
        <dbReference type="ARBA" id="ARBA00023302"/>
    </source>
</evidence>
<evidence type="ECO:0000256" key="2">
    <source>
        <dbReference type="ARBA" id="ARBA00022737"/>
    </source>
</evidence>
<dbReference type="Pfam" id="PF00191">
    <property type="entry name" value="Annexin"/>
    <property type="match status" value="3"/>
</dbReference>
<dbReference type="GO" id="GO:0005886">
    <property type="term" value="C:plasma membrane"/>
    <property type="evidence" value="ECO:0000318"/>
    <property type="project" value="GO_Central"/>
</dbReference>
<comment type="caution">
    <text evidence="7">The sequence shown here is derived from an EMBL/GenBank/DDBJ whole genome shotgun (WGS) entry which is preliminary data.</text>
</comment>
<name>A0A9R1WZC9_LACSA</name>
<keyword evidence="8" id="KW-1185">Reference proteome</keyword>
<dbReference type="GO" id="GO:0001786">
    <property type="term" value="F:phosphatidylserine binding"/>
    <property type="evidence" value="ECO:0000318"/>
    <property type="project" value="GO_Central"/>
</dbReference>
<dbReference type="PROSITE" id="PS00223">
    <property type="entry name" value="ANNEXIN_1"/>
    <property type="match status" value="1"/>
</dbReference>
<keyword evidence="3 6" id="KW-0106">Calcium</keyword>
<keyword evidence="1" id="KW-0479">Metal-binding</keyword>
<gene>
    <name evidence="7" type="ORF">LSAT_V11C800435450</name>
</gene>
<dbReference type="PROSITE" id="PS51897">
    <property type="entry name" value="ANNEXIN_2"/>
    <property type="match status" value="3"/>
</dbReference>
<dbReference type="SMART" id="SM00335">
    <property type="entry name" value="ANX"/>
    <property type="match status" value="3"/>
</dbReference>
<dbReference type="InterPro" id="IPR018252">
    <property type="entry name" value="Annexin_repeat_CS"/>
</dbReference>
<keyword evidence="4 6" id="KW-0041">Annexin</keyword>
<evidence type="ECO:0000313" key="8">
    <source>
        <dbReference type="Proteomes" id="UP000235145"/>
    </source>
</evidence>
<evidence type="ECO:0000313" key="7">
    <source>
        <dbReference type="EMBL" id="KAJ0190802.1"/>
    </source>
</evidence>
<comment type="domain">
    <text evidence="6">A pair of annexin repeats may form one binding site for calcium and phospholipid.</text>
</comment>
<proteinExistence type="inferred from homology"/>
<evidence type="ECO:0000256" key="4">
    <source>
        <dbReference type="ARBA" id="ARBA00023216"/>
    </source>
</evidence>
<dbReference type="InterPro" id="IPR018502">
    <property type="entry name" value="Annexin_repeat"/>
</dbReference>
<dbReference type="PRINTS" id="PR00196">
    <property type="entry name" value="ANNEXIN"/>
</dbReference>
<dbReference type="GO" id="GO:0005737">
    <property type="term" value="C:cytoplasm"/>
    <property type="evidence" value="ECO:0000318"/>
    <property type="project" value="GO_Central"/>
</dbReference>